<dbReference type="PANTHER" id="PTHR10606">
    <property type="entry name" value="6-PHOSPHOFRUCTO-2-KINASE/FRUCTOSE-2,6-BISPHOSPHATASE"/>
    <property type="match status" value="1"/>
</dbReference>
<comment type="caution">
    <text evidence="5">The sequence shown here is derived from an EMBL/GenBank/DDBJ whole genome shotgun (WGS) entry which is preliminary data.</text>
</comment>
<dbReference type="Pfam" id="PF01591">
    <property type="entry name" value="6PF2K"/>
    <property type="match status" value="1"/>
</dbReference>
<dbReference type="Gene3D" id="3.40.50.300">
    <property type="entry name" value="P-loop containing nucleotide triphosphate hydrolases"/>
    <property type="match status" value="1"/>
</dbReference>
<name>A0A0J9XD44_GEOCN</name>
<evidence type="ECO:0000313" key="6">
    <source>
        <dbReference type="Proteomes" id="UP000242525"/>
    </source>
</evidence>
<accession>A0A0J9XD44</accession>
<evidence type="ECO:0000256" key="3">
    <source>
        <dbReference type="SAM" id="MobiDB-lite"/>
    </source>
</evidence>
<keyword evidence="2" id="KW-0067">ATP-binding</keyword>
<dbReference type="GO" id="GO:0006003">
    <property type="term" value="P:fructose 2,6-bisphosphate metabolic process"/>
    <property type="evidence" value="ECO:0007669"/>
    <property type="project" value="InterPro"/>
</dbReference>
<dbReference type="PIRSF" id="PIRSF000709">
    <property type="entry name" value="6PFK_2-Ptase"/>
    <property type="match status" value="1"/>
</dbReference>
<dbReference type="InterPro" id="IPR029033">
    <property type="entry name" value="His_PPase_superfam"/>
</dbReference>
<dbReference type="Proteomes" id="UP000242525">
    <property type="component" value="Unassembled WGS sequence"/>
</dbReference>
<dbReference type="SMART" id="SM00855">
    <property type="entry name" value="PGAM"/>
    <property type="match status" value="1"/>
</dbReference>
<evidence type="ECO:0000259" key="4">
    <source>
        <dbReference type="Pfam" id="PF01591"/>
    </source>
</evidence>
<dbReference type="InterPro" id="IPR013078">
    <property type="entry name" value="His_Pase_superF_clade-1"/>
</dbReference>
<evidence type="ECO:0000313" key="5">
    <source>
        <dbReference type="EMBL" id="CDO55434.1"/>
    </source>
</evidence>
<dbReference type="InterPro" id="IPR003094">
    <property type="entry name" value="6Pfruct_kin"/>
</dbReference>
<gene>
    <name evidence="5" type="ORF">BN980_GECA11s01154g</name>
</gene>
<dbReference type="InterPro" id="IPR013079">
    <property type="entry name" value="6Phosfructo_kin"/>
</dbReference>
<dbReference type="SUPFAM" id="SSF53254">
    <property type="entry name" value="Phosphoglycerate mutase-like"/>
    <property type="match status" value="1"/>
</dbReference>
<feature type="domain" description="6-phosphofructo-2-kinase" evidence="4">
    <location>
        <begin position="84"/>
        <end position="300"/>
    </location>
</feature>
<dbReference type="GO" id="GO:0006000">
    <property type="term" value="P:fructose metabolic process"/>
    <property type="evidence" value="ECO:0007669"/>
    <property type="project" value="InterPro"/>
</dbReference>
<dbReference type="InterPro" id="IPR027417">
    <property type="entry name" value="P-loop_NTPase"/>
</dbReference>
<proteinExistence type="predicted"/>
<dbReference type="GO" id="GO:0003873">
    <property type="term" value="F:6-phosphofructo-2-kinase activity"/>
    <property type="evidence" value="ECO:0007669"/>
    <property type="project" value="InterPro"/>
</dbReference>
<dbReference type="PANTHER" id="PTHR10606:SF39">
    <property type="entry name" value="6-PHOSPHOFRUCTO-2-KINASE_FRUCTOSE-2,6-BISPHOSPHATASE YLR345W-RELATED"/>
    <property type="match status" value="1"/>
</dbReference>
<organism evidence="5 6">
    <name type="scientific">Geotrichum candidum</name>
    <name type="common">Oospora lactis</name>
    <name type="synonym">Dipodascus geotrichum</name>
    <dbReference type="NCBI Taxonomy" id="1173061"/>
    <lineage>
        <taxon>Eukaryota</taxon>
        <taxon>Fungi</taxon>
        <taxon>Dikarya</taxon>
        <taxon>Ascomycota</taxon>
        <taxon>Saccharomycotina</taxon>
        <taxon>Dipodascomycetes</taxon>
        <taxon>Dipodascales</taxon>
        <taxon>Dipodascaceae</taxon>
        <taxon>Geotrichum</taxon>
    </lineage>
</organism>
<dbReference type="FunFam" id="3.40.50.300:FF:000644">
    <property type="entry name" value="GpmB, Fructose-2,6-bisphosphatase"/>
    <property type="match status" value="1"/>
</dbReference>
<keyword evidence="6" id="KW-1185">Reference proteome</keyword>
<dbReference type="EMBL" id="CCBN010000011">
    <property type="protein sequence ID" value="CDO55434.1"/>
    <property type="molecule type" value="Genomic_DNA"/>
</dbReference>
<dbReference type="SUPFAM" id="SSF52540">
    <property type="entry name" value="P-loop containing nucleoside triphosphate hydrolases"/>
    <property type="match status" value="1"/>
</dbReference>
<protein>
    <submittedName>
        <fullName evidence="5">Similar to Saccharomyces cerevisiae YLR345W Similar to 6-phosphofructo-2-kinase/fructose-2,6-bisphosphatase enzymes responsible for the metabolism of fructoso-2,6-bisphosphate</fullName>
    </submittedName>
</protein>
<evidence type="ECO:0000256" key="2">
    <source>
        <dbReference type="ARBA" id="ARBA00022840"/>
    </source>
</evidence>
<dbReference type="GO" id="GO:0005524">
    <property type="term" value="F:ATP binding"/>
    <property type="evidence" value="ECO:0007669"/>
    <property type="project" value="UniProtKB-KW"/>
</dbReference>
<feature type="region of interest" description="Disordered" evidence="3">
    <location>
        <begin position="395"/>
        <end position="419"/>
    </location>
</feature>
<sequence>MSALNSSAIADDSSDEDSLIASLSVLPTPAPGPFNKGRVNSGGGSIGSFRLHQRRESNANLDAVHDLRASTEISPAQLYLTDSGHLFHAGKICIVLVGLPARGKTHHAVALTRYLRWLGVKTHAFHLGDYRRKLSGENFKVPDDYFQINASPATAAFRKKVIDSCLGDLIGYLKGGGQVAIYDAVNATVNGRRDLKAKFEAEKIGVLFVECISTDDYLVARNVRDVKLSSPDFQGVDYQDAVRSYLRRIELRIPHYETMEEKELSFIKLVNVSERFILNRAPLGYLQNRIVFFLMNTHLKSGSVYFARAGPSSTDSELQYKNDDPLNETGHDYAKKLRDTLLAHLEERNALLQSGRTTTNTTETPSTPLRRHQDDDDIHALIPEEQIQSRLAKAKETTPSKQRQWTTPTPTTSSVWSKGGLHESQEQLIVWTSKRVRTIETAQYFSAAGITVTQRSQLTQKNPGDVDGLTEAEIKQKFPEEYREHLENPYHHRYSRAESYHDVAVRMEPLIMEMERTRGDLLIIAHESVLRVLYGYLMACSVQDIPLLRFPRNEIVEIRPNAYYNLASRVKIEGVQP</sequence>
<dbReference type="STRING" id="1173061.A0A0J9XD44"/>
<dbReference type="Pfam" id="PF00300">
    <property type="entry name" value="His_Phos_1"/>
    <property type="match status" value="1"/>
</dbReference>
<dbReference type="AlphaFoldDB" id="A0A0J9XD44"/>
<dbReference type="Gene3D" id="3.40.50.1240">
    <property type="entry name" value="Phosphoglycerate mutase-like"/>
    <property type="match status" value="1"/>
</dbReference>
<dbReference type="PRINTS" id="PR00991">
    <property type="entry name" value="6PFRUCTKNASE"/>
</dbReference>
<dbReference type="GO" id="GO:0004331">
    <property type="term" value="F:fructose-2,6-bisphosphate 2-phosphatase activity"/>
    <property type="evidence" value="ECO:0007669"/>
    <property type="project" value="TreeGrafter"/>
</dbReference>
<evidence type="ECO:0000256" key="1">
    <source>
        <dbReference type="ARBA" id="ARBA00022741"/>
    </source>
</evidence>
<keyword evidence="1" id="KW-0547">Nucleotide-binding</keyword>
<dbReference type="OrthoDB" id="267323at2759"/>
<dbReference type="GO" id="GO:0005829">
    <property type="term" value="C:cytosol"/>
    <property type="evidence" value="ECO:0007669"/>
    <property type="project" value="TreeGrafter"/>
</dbReference>
<reference evidence="5" key="1">
    <citation type="submission" date="2014-03" db="EMBL/GenBank/DDBJ databases">
        <authorList>
            <person name="Casaregola S."/>
        </authorList>
    </citation>
    <scope>NUCLEOTIDE SEQUENCE [LARGE SCALE GENOMIC DNA]</scope>
    <source>
        <strain evidence="5">CLIB 918</strain>
    </source>
</reference>